<evidence type="ECO:0000313" key="2">
    <source>
        <dbReference type="Proteomes" id="UP000176260"/>
    </source>
</evidence>
<evidence type="ECO:0008006" key="3">
    <source>
        <dbReference type="Google" id="ProtNLM"/>
    </source>
</evidence>
<dbReference type="Gene3D" id="2.60.40.1170">
    <property type="entry name" value="Mu homology domain, subdomain B"/>
    <property type="match status" value="1"/>
</dbReference>
<name>A0A1G1XNJ1_9BACT</name>
<comment type="caution">
    <text evidence="1">The sequence shown here is derived from an EMBL/GenBank/DDBJ whole genome shotgun (WGS) entry which is preliminary data.</text>
</comment>
<accession>A0A1G1XNJ1</accession>
<evidence type="ECO:0000313" key="1">
    <source>
        <dbReference type="EMBL" id="OGY41521.1"/>
    </source>
</evidence>
<gene>
    <name evidence="1" type="ORF">A2Y67_04280</name>
</gene>
<proteinExistence type="predicted"/>
<protein>
    <recommendedName>
        <fullName evidence="3">DUF11 domain-containing protein</fullName>
    </recommendedName>
</protein>
<dbReference type="Proteomes" id="UP000176260">
    <property type="component" value="Unassembled WGS sequence"/>
</dbReference>
<dbReference type="AlphaFoldDB" id="A0A1G1XNJ1"/>
<sequence length="191" mass="20708">MEAKIIASYDEPALKTRVTLESAPLYTKIDSSLSLKTTGLFYTSLGDQIGVGSVPPVVGDYTSYWVIIKVTNTNNKINDFKVTAKVPNNIEFTNIYNVTDGDQIKFNEQTRILEWDLASVPAMAGIFNPGPEARIQLSITPTADQLNKSPLILTNITATAKDAVTSAFLSANGANVSTAIFDDPTMNKVIE</sequence>
<dbReference type="EMBL" id="MHIA01000027">
    <property type="protein sequence ID" value="OGY41521.1"/>
    <property type="molecule type" value="Genomic_DNA"/>
</dbReference>
<organism evidence="1 2">
    <name type="scientific">Candidatus Buchananbacteria bacterium RBG_13_39_9</name>
    <dbReference type="NCBI Taxonomy" id="1797531"/>
    <lineage>
        <taxon>Bacteria</taxon>
        <taxon>Candidatus Buchananiibacteriota</taxon>
    </lineage>
</organism>
<reference evidence="1 2" key="1">
    <citation type="journal article" date="2016" name="Nat. Commun.">
        <title>Thousands of microbial genomes shed light on interconnected biogeochemical processes in an aquifer system.</title>
        <authorList>
            <person name="Anantharaman K."/>
            <person name="Brown C.T."/>
            <person name="Hug L.A."/>
            <person name="Sharon I."/>
            <person name="Castelle C.J."/>
            <person name="Probst A.J."/>
            <person name="Thomas B.C."/>
            <person name="Singh A."/>
            <person name="Wilkins M.J."/>
            <person name="Karaoz U."/>
            <person name="Brodie E.L."/>
            <person name="Williams K.H."/>
            <person name="Hubbard S.S."/>
            <person name="Banfield J.F."/>
        </authorList>
    </citation>
    <scope>NUCLEOTIDE SEQUENCE [LARGE SCALE GENOMIC DNA]</scope>
</reference>